<dbReference type="RefSeq" id="XP_056470157.1">
    <property type="nucleotide sequence ID" value="XM_056622741.1"/>
</dbReference>
<reference evidence="1" key="1">
    <citation type="submission" date="2022-11" db="EMBL/GenBank/DDBJ databases">
        <authorList>
            <person name="Petersen C."/>
        </authorList>
    </citation>
    <scope>NUCLEOTIDE SEQUENCE</scope>
    <source>
        <strain evidence="1">IBT 30761</strain>
    </source>
</reference>
<name>A0A9W9EPL3_9EURO</name>
<dbReference type="EMBL" id="JAPQKI010000010">
    <property type="protein sequence ID" value="KAJ5085479.1"/>
    <property type="molecule type" value="Genomic_DNA"/>
</dbReference>
<organism evidence="1 2">
    <name type="scientific">Penicillium argentinense</name>
    <dbReference type="NCBI Taxonomy" id="1131581"/>
    <lineage>
        <taxon>Eukaryota</taxon>
        <taxon>Fungi</taxon>
        <taxon>Dikarya</taxon>
        <taxon>Ascomycota</taxon>
        <taxon>Pezizomycotina</taxon>
        <taxon>Eurotiomycetes</taxon>
        <taxon>Eurotiomycetidae</taxon>
        <taxon>Eurotiales</taxon>
        <taxon>Aspergillaceae</taxon>
        <taxon>Penicillium</taxon>
    </lineage>
</organism>
<protein>
    <recommendedName>
        <fullName evidence="3">Transcription factor domain-containing protein</fullName>
    </recommendedName>
</protein>
<gene>
    <name evidence="1" type="ORF">N7532_010250</name>
</gene>
<accession>A0A9W9EPL3</accession>
<sequence length="446" mass="50459">MHPMFQALSRHCSEDSMLRDATLALSSCNFSRLHPDIKDTTNRYMGYFSPALVHQTRSQLYYSQAIRKFTALSEYECQNTPIVILTVLTIFAYIESSMGNFHGFNCHDQGMSSLLLNLNVSLKDPTLEALLAAWLQIRIVVWWGRAYFCSLQVLQHLPSALLPELLQDGSASPHRRRVTVLGIMCESHRLNFQRVLKHWEPTNTEVSEHQEHLGEVEDYTQTISKLAMQSSELDIWVSELPPSDLPIENHGHLEGSEMNLQENSIHFQSHEAALNYAYYVVGRIMQCTGLLEALRMNESPPSAHEFTEEEEWTLLLLRIVKGTDMQKSLTMNNYTIGFSGLLLTALLRCRSHSLGLEIQNWLQGLANLQSTEEGAFPLYQTLGVAKAINRQKEIYRDVLGATQPVDDDGGTPKFNAYNSQPISTLLFHGICKYSGALFSECVSIDI</sequence>
<dbReference type="AlphaFoldDB" id="A0A9W9EPL3"/>
<dbReference type="OrthoDB" id="39175at2759"/>
<evidence type="ECO:0008006" key="3">
    <source>
        <dbReference type="Google" id="ProtNLM"/>
    </source>
</evidence>
<keyword evidence="2" id="KW-1185">Reference proteome</keyword>
<dbReference type="Proteomes" id="UP001149074">
    <property type="component" value="Unassembled WGS sequence"/>
</dbReference>
<evidence type="ECO:0000313" key="2">
    <source>
        <dbReference type="Proteomes" id="UP001149074"/>
    </source>
</evidence>
<reference evidence="1" key="2">
    <citation type="journal article" date="2023" name="IMA Fungus">
        <title>Comparative genomic study of the Penicillium genus elucidates a diverse pangenome and 15 lateral gene transfer events.</title>
        <authorList>
            <person name="Petersen C."/>
            <person name="Sorensen T."/>
            <person name="Nielsen M.R."/>
            <person name="Sondergaard T.E."/>
            <person name="Sorensen J.L."/>
            <person name="Fitzpatrick D.A."/>
            <person name="Frisvad J.C."/>
            <person name="Nielsen K.L."/>
        </authorList>
    </citation>
    <scope>NUCLEOTIDE SEQUENCE</scope>
    <source>
        <strain evidence="1">IBT 30761</strain>
    </source>
</reference>
<proteinExistence type="predicted"/>
<evidence type="ECO:0000313" key="1">
    <source>
        <dbReference type="EMBL" id="KAJ5085479.1"/>
    </source>
</evidence>
<comment type="caution">
    <text evidence="1">The sequence shown here is derived from an EMBL/GenBank/DDBJ whole genome shotgun (WGS) entry which is preliminary data.</text>
</comment>
<dbReference type="GeneID" id="81361720"/>